<dbReference type="Proteomes" id="UP001152795">
    <property type="component" value="Unassembled WGS sequence"/>
</dbReference>
<protein>
    <submittedName>
        <fullName evidence="1">Uncharacterized protein</fullName>
    </submittedName>
</protein>
<gene>
    <name evidence="1" type="ORF">PACLA_8A066990</name>
</gene>
<comment type="caution">
    <text evidence="1">The sequence shown here is derived from an EMBL/GenBank/DDBJ whole genome shotgun (WGS) entry which is preliminary data.</text>
</comment>
<reference evidence="1" key="1">
    <citation type="submission" date="2020-04" db="EMBL/GenBank/DDBJ databases">
        <authorList>
            <person name="Alioto T."/>
            <person name="Alioto T."/>
            <person name="Gomez Garrido J."/>
        </authorList>
    </citation>
    <scope>NUCLEOTIDE SEQUENCE</scope>
    <source>
        <strain evidence="1">A484AB</strain>
    </source>
</reference>
<evidence type="ECO:0000313" key="2">
    <source>
        <dbReference type="Proteomes" id="UP001152795"/>
    </source>
</evidence>
<evidence type="ECO:0000313" key="1">
    <source>
        <dbReference type="EMBL" id="CAB4004772.1"/>
    </source>
</evidence>
<dbReference type="AlphaFoldDB" id="A0A7D9I977"/>
<organism evidence="1 2">
    <name type="scientific">Paramuricea clavata</name>
    <name type="common">Red gorgonian</name>
    <name type="synonym">Violescent sea-whip</name>
    <dbReference type="NCBI Taxonomy" id="317549"/>
    <lineage>
        <taxon>Eukaryota</taxon>
        <taxon>Metazoa</taxon>
        <taxon>Cnidaria</taxon>
        <taxon>Anthozoa</taxon>
        <taxon>Octocorallia</taxon>
        <taxon>Malacalcyonacea</taxon>
        <taxon>Plexauridae</taxon>
        <taxon>Paramuricea</taxon>
    </lineage>
</organism>
<accession>A0A7D9I977</accession>
<name>A0A7D9I977_PARCT</name>
<dbReference type="EMBL" id="CACRXK020004993">
    <property type="protein sequence ID" value="CAB4004772.1"/>
    <property type="molecule type" value="Genomic_DNA"/>
</dbReference>
<proteinExistence type="predicted"/>
<sequence>MDLDYLPRVTTRLKRDSEDLRVVLGRARNIRADNEFSLYEVKTDLNDWHKQIKETDRIVTGCHDSVIEETLEITSKKLWLGNLIGNDSHLIRQYEESVHQAQEVLDKANREYLKLEDLHRKAKDDLQKAAENRRQYDDSERTYLLAISACFCIALKRLDVINAPERVTQCQNEVKRLKLELDSAQNRRNIANSEFQRIRNILNDKERELESNQSAHNALEQKLETLTHENKLLKAAGHEVKEICTKSQNIVERLNELDSFDEIAPSVNDILLQLDDVIKLY</sequence>
<keyword evidence="2" id="KW-1185">Reference proteome</keyword>